<keyword evidence="4" id="KW-1185">Reference proteome</keyword>
<feature type="compositionally biased region" description="Polar residues" evidence="1">
    <location>
        <begin position="1"/>
        <end position="12"/>
    </location>
</feature>
<dbReference type="PANTHER" id="PTHR30290">
    <property type="entry name" value="PERIPLASMIC BINDING COMPONENT OF ABC TRANSPORTER"/>
    <property type="match status" value="1"/>
</dbReference>
<proteinExistence type="predicted"/>
<dbReference type="EMBL" id="QHLY01000005">
    <property type="protein sequence ID" value="PXA71965.1"/>
    <property type="molecule type" value="Genomic_DNA"/>
</dbReference>
<organism evidence="3 4">
    <name type="scientific">Cryobacterium arcticum</name>
    <dbReference type="NCBI Taxonomy" id="670052"/>
    <lineage>
        <taxon>Bacteria</taxon>
        <taxon>Bacillati</taxon>
        <taxon>Actinomycetota</taxon>
        <taxon>Actinomycetes</taxon>
        <taxon>Micrococcales</taxon>
        <taxon>Microbacteriaceae</taxon>
        <taxon>Cryobacterium</taxon>
    </lineage>
</organism>
<dbReference type="InterPro" id="IPR039424">
    <property type="entry name" value="SBP_5"/>
</dbReference>
<feature type="region of interest" description="Disordered" evidence="1">
    <location>
        <begin position="1"/>
        <end position="27"/>
    </location>
</feature>
<sequence>MDQAAARTTLSSYRKRPKGPFHSQSPYPPRARLVVPAIIASEYAVSSFRKRILSATAVALSVGLLATGCSNLAPSTEAAADGTVVVVVPELSTQLSFDTSYAITASYFDTSLALNATLIRKPYIESDQAGTTEQDLYNFEGVLAEDYTVSDDGLTYTFNLREGIMSEMGNELTSEDVVWSYQRKFGAATSIVPYVTAPAIVSADQFVATDKYTVTVTVEKPAYGFTLLSTMADITGDIYDSTYLKENATDADPWATEFTSGRYDFGFGAYTVESVDPGSEMVLVANENYALGTPEITRIIQRVVPDAGNRAQALKNGDADVALGLLAADLNELESDDSVLVPEKARNGYLVFSLNTKLAPFDDLAVRKAFTSAIDYDQIMSEVYQGRAVKKNTMLSTDAPGYDGTGLPDWEYDPEATKAALEAAGYTENVPVTISVSNENQSISDLAVSIKSSALAAGFDVTVEALPATQMQEKAAGGQVQATIGNGEAISLTPSYQLQLLTTPGSSSNYAQWDSPTFQALVAAGDAIADPLSEEGGKAWNAAEKYWLTEEVPHIFLGQTGSDSAVASTLDGWTWRTDHAVDLSVMTQD</sequence>
<dbReference type="SUPFAM" id="SSF53850">
    <property type="entry name" value="Periplasmic binding protein-like II"/>
    <property type="match status" value="1"/>
</dbReference>
<gene>
    <name evidence="3" type="ORF">CTB96_03355</name>
</gene>
<dbReference type="InterPro" id="IPR000914">
    <property type="entry name" value="SBP_5_dom"/>
</dbReference>
<evidence type="ECO:0000313" key="3">
    <source>
        <dbReference type="EMBL" id="PXA71965.1"/>
    </source>
</evidence>
<feature type="domain" description="Solute-binding protein family 5" evidence="2">
    <location>
        <begin position="139"/>
        <end position="508"/>
    </location>
</feature>
<comment type="caution">
    <text evidence="3">The sequence shown here is derived from an EMBL/GenBank/DDBJ whole genome shotgun (WGS) entry which is preliminary data.</text>
</comment>
<dbReference type="Gene3D" id="3.10.105.10">
    <property type="entry name" value="Dipeptide-binding Protein, Domain 3"/>
    <property type="match status" value="1"/>
</dbReference>
<dbReference type="CDD" id="cd08512">
    <property type="entry name" value="PBP2_NikA_DppA_OppA_like_7"/>
    <property type="match status" value="1"/>
</dbReference>
<evidence type="ECO:0000313" key="4">
    <source>
        <dbReference type="Proteomes" id="UP000246722"/>
    </source>
</evidence>
<evidence type="ECO:0000259" key="2">
    <source>
        <dbReference type="Pfam" id="PF00496"/>
    </source>
</evidence>
<dbReference type="Gene3D" id="3.40.190.10">
    <property type="entry name" value="Periplasmic binding protein-like II"/>
    <property type="match status" value="1"/>
</dbReference>
<name>A0A317ZXK8_9MICO</name>
<reference evidence="3 4" key="1">
    <citation type="submission" date="2018-05" db="EMBL/GenBank/DDBJ databases">
        <title>Genetic diversity of glacier-inhabiting Cryobacterium bacteria in China and description of Cryobacterium mengkeensis sp. nov. and Arthrobacter glacialis sp. nov.</title>
        <authorList>
            <person name="Liu Q."/>
            <person name="Xin Y.-H."/>
        </authorList>
    </citation>
    <scope>NUCLEOTIDE SEQUENCE [LARGE SCALE GENOMIC DNA]</scope>
    <source>
        <strain evidence="3 4">SK-1</strain>
    </source>
</reference>
<accession>A0A317ZXK8</accession>
<dbReference type="Pfam" id="PF00496">
    <property type="entry name" value="SBP_bac_5"/>
    <property type="match status" value="1"/>
</dbReference>
<evidence type="ECO:0000256" key="1">
    <source>
        <dbReference type="SAM" id="MobiDB-lite"/>
    </source>
</evidence>
<dbReference type="Proteomes" id="UP000246722">
    <property type="component" value="Unassembled WGS sequence"/>
</dbReference>
<dbReference type="GO" id="GO:1904680">
    <property type="term" value="F:peptide transmembrane transporter activity"/>
    <property type="evidence" value="ECO:0007669"/>
    <property type="project" value="TreeGrafter"/>
</dbReference>
<dbReference type="AlphaFoldDB" id="A0A317ZXK8"/>
<dbReference type="GO" id="GO:0015833">
    <property type="term" value="P:peptide transport"/>
    <property type="evidence" value="ECO:0007669"/>
    <property type="project" value="TreeGrafter"/>
</dbReference>
<protein>
    <submittedName>
        <fullName evidence="3">Peptide ABC transporter substrate-binding protein</fullName>
    </submittedName>
</protein>